<evidence type="ECO:0000313" key="4">
    <source>
        <dbReference type="Proteomes" id="UP000199163"/>
    </source>
</evidence>
<dbReference type="STRING" id="568899.SAMN05192534_11845"/>
<keyword evidence="1" id="KW-0732">Signal</keyword>
<proteinExistence type="predicted"/>
<accession>A0A1G8H429</accession>
<organism evidence="3 4">
    <name type="scientific">Alteribacillus persepolensis</name>
    <dbReference type="NCBI Taxonomy" id="568899"/>
    <lineage>
        <taxon>Bacteria</taxon>
        <taxon>Bacillati</taxon>
        <taxon>Bacillota</taxon>
        <taxon>Bacilli</taxon>
        <taxon>Bacillales</taxon>
        <taxon>Bacillaceae</taxon>
        <taxon>Alteribacillus</taxon>
    </lineage>
</organism>
<reference evidence="4" key="1">
    <citation type="submission" date="2016-10" db="EMBL/GenBank/DDBJ databases">
        <authorList>
            <person name="Varghese N."/>
            <person name="Submissions S."/>
        </authorList>
    </citation>
    <scope>NUCLEOTIDE SEQUENCE [LARGE SCALE GENOMIC DNA]</scope>
    <source>
        <strain evidence="4">DSM 21632</strain>
    </source>
</reference>
<dbReference type="PROSITE" id="PS51257">
    <property type="entry name" value="PROKAR_LIPOPROTEIN"/>
    <property type="match status" value="1"/>
</dbReference>
<name>A0A1G8H429_9BACI</name>
<dbReference type="AlphaFoldDB" id="A0A1G8H429"/>
<gene>
    <name evidence="3" type="ORF">SAMN05192534_11845</name>
</gene>
<sequence>MKGLGAAVLFLLFPLLTACAASVDQKGGAGKANMLDNVALHASVDEEDKIWELELVNTADKPLQLSFRSGQEIDVVIRKDKASAPVYQYAAEHMFSQALKQVTIDPASSKTWDGDISHVPLANGTYTAVFKVVADAVNGEKLKSPLQTTTSFIVDE</sequence>
<dbReference type="InterPro" id="IPR038144">
    <property type="entry name" value="IPI"/>
</dbReference>
<evidence type="ECO:0000259" key="2">
    <source>
        <dbReference type="Pfam" id="PF12690"/>
    </source>
</evidence>
<protein>
    <submittedName>
        <fullName evidence="3">Intracellular proteinase inhibitor</fullName>
    </submittedName>
</protein>
<evidence type="ECO:0000313" key="3">
    <source>
        <dbReference type="EMBL" id="SDI01363.1"/>
    </source>
</evidence>
<dbReference type="Proteomes" id="UP000199163">
    <property type="component" value="Unassembled WGS sequence"/>
</dbReference>
<dbReference type="RefSeq" id="WP_175487507.1">
    <property type="nucleotide sequence ID" value="NZ_FNDK01000018.1"/>
</dbReference>
<feature type="chain" id="PRO_5011609235" evidence="1">
    <location>
        <begin position="21"/>
        <end position="156"/>
    </location>
</feature>
<dbReference type="Pfam" id="PF12690">
    <property type="entry name" value="BsuPI"/>
    <property type="match status" value="1"/>
</dbReference>
<dbReference type="Gene3D" id="2.60.40.2360">
    <property type="entry name" value="Intracellular proteinase inhibitor BsuPI"/>
    <property type="match status" value="1"/>
</dbReference>
<keyword evidence="4" id="KW-1185">Reference proteome</keyword>
<feature type="domain" description="Intracellular proteinase inhibitor BsuPI" evidence="2">
    <location>
        <begin position="40"/>
        <end position="135"/>
    </location>
</feature>
<dbReference type="EMBL" id="FNDK01000018">
    <property type="protein sequence ID" value="SDI01363.1"/>
    <property type="molecule type" value="Genomic_DNA"/>
</dbReference>
<feature type="signal peptide" evidence="1">
    <location>
        <begin position="1"/>
        <end position="20"/>
    </location>
</feature>
<dbReference type="InterPro" id="IPR020481">
    <property type="entry name" value="Intracell_prot_inh_BsuPI"/>
</dbReference>
<evidence type="ECO:0000256" key="1">
    <source>
        <dbReference type="SAM" id="SignalP"/>
    </source>
</evidence>